<evidence type="ECO:0000313" key="2">
    <source>
        <dbReference type="Proteomes" id="UP000693883"/>
    </source>
</evidence>
<name>A0A8F3C9H6_9CAUD</name>
<proteinExistence type="predicted"/>
<accession>A0A8F3C9H6</accession>
<dbReference type="Proteomes" id="UP000693883">
    <property type="component" value="Segment"/>
</dbReference>
<organism evidence="1 2">
    <name type="scientific">Escherichia phage vB_EcoP_SU7</name>
    <dbReference type="NCBI Taxonomy" id="2849626"/>
    <lineage>
        <taxon>Viruses</taxon>
        <taxon>Duplodnaviria</taxon>
        <taxon>Heunggongvirae</taxon>
        <taxon>Uroviricota</taxon>
        <taxon>Caudoviricetes</taxon>
        <taxon>Mktvariviridae</taxon>
        <taxon>Gordonclarkvirinae</taxon>
        <taxon>Suseptimavirus</taxon>
        <taxon>Suseptimavirus SU7</taxon>
    </lineage>
</organism>
<sequence>MSWGGVITLTCIFIACVALTGCVQHRPDGWCALSVEGVCVSRWHSGEKVPSGEIDMRYAGASCSNGGAVDEKAYAKRDMETQGDWSRYDFISRGVQCSGSVTTKGKEW</sequence>
<protein>
    <recommendedName>
        <fullName evidence="3">Lipoprotein</fullName>
    </recommendedName>
</protein>
<dbReference type="Pfam" id="PF24052">
    <property type="entry name" value="Phage_lipoprotein"/>
    <property type="match status" value="1"/>
</dbReference>
<evidence type="ECO:0000313" key="1">
    <source>
        <dbReference type="EMBL" id="QWY14195.1"/>
    </source>
</evidence>
<dbReference type="InterPro" id="IPR057115">
    <property type="entry name" value="Phage_lipoprotein"/>
</dbReference>
<reference evidence="1 2" key="1">
    <citation type="submission" date="2021-06" db="EMBL/GenBank/DDBJ databases">
        <title>Complete genome sequence of vB_EcoP_SU7, a Podoviridae coliphage with C3 morphotype.</title>
        <authorList>
            <person name="Koonjan S."/>
            <person name="Cooper C.J."/>
            <person name="Nilsson A.S."/>
        </authorList>
    </citation>
    <scope>NUCLEOTIDE SEQUENCE [LARGE SCALE GENOMIC DNA]</scope>
</reference>
<evidence type="ECO:0008006" key="3">
    <source>
        <dbReference type="Google" id="ProtNLM"/>
    </source>
</evidence>
<keyword evidence="2" id="KW-1185">Reference proteome</keyword>
<gene>
    <name evidence="1" type="ORF">SU7_97</name>
</gene>
<dbReference type="EMBL" id="MZ342906">
    <property type="protein sequence ID" value="QWY14195.1"/>
    <property type="molecule type" value="Genomic_DNA"/>
</dbReference>